<proteinExistence type="predicted"/>
<dbReference type="InterPro" id="IPR052353">
    <property type="entry name" value="Benzoxazolinone_Detox_Enz"/>
</dbReference>
<dbReference type="GO" id="GO:0030151">
    <property type="term" value="F:molybdenum ion binding"/>
    <property type="evidence" value="ECO:0007669"/>
    <property type="project" value="InterPro"/>
</dbReference>
<evidence type="ECO:0000259" key="1">
    <source>
        <dbReference type="PROSITE" id="PS51340"/>
    </source>
</evidence>
<name>A0A5C0VNW2_9SPHI</name>
<dbReference type="Pfam" id="PF03475">
    <property type="entry name" value="YiiM_3-alpha"/>
    <property type="match status" value="1"/>
</dbReference>
<gene>
    <name evidence="2" type="ORF">FYC62_15960</name>
</gene>
<dbReference type="AlphaFoldDB" id="A0A5C0VNW2"/>
<dbReference type="PROSITE" id="PS51340">
    <property type="entry name" value="MOSC"/>
    <property type="match status" value="1"/>
</dbReference>
<protein>
    <submittedName>
        <fullName evidence="2">MOSC domain-containing protein</fullName>
    </submittedName>
</protein>
<dbReference type="EMBL" id="CP043329">
    <property type="protein sequence ID" value="QEK53000.1"/>
    <property type="molecule type" value="Genomic_DNA"/>
</dbReference>
<dbReference type="RefSeq" id="WP_149075655.1">
    <property type="nucleotide sequence ID" value="NZ_CP043329.1"/>
</dbReference>
<dbReference type="Proteomes" id="UP000323653">
    <property type="component" value="Chromosome"/>
</dbReference>
<dbReference type="KEGG" id="pej:FYC62_15960"/>
<dbReference type="PANTHER" id="PTHR30212:SF2">
    <property type="entry name" value="PROTEIN YIIM"/>
    <property type="match status" value="1"/>
</dbReference>
<feature type="domain" description="MOSC" evidence="1">
    <location>
        <begin position="32"/>
        <end position="169"/>
    </location>
</feature>
<reference evidence="2 3" key="1">
    <citation type="submission" date="2019-08" db="EMBL/GenBank/DDBJ databases">
        <title>Pedobacter sp. nov., isolated from Han river, South Korea.</title>
        <authorList>
            <person name="Lee D.-H."/>
            <person name="Kim Y.-S."/>
            <person name="Hwang E.-M."/>
            <person name="Le Tran T.C."/>
            <person name="Cha C.-J."/>
        </authorList>
    </citation>
    <scope>NUCLEOTIDE SEQUENCE [LARGE SCALE GENOMIC DNA]</scope>
    <source>
        <strain evidence="2 3">CJ43</strain>
    </source>
</reference>
<sequence>MNIIPIKTINIKGKAERLVADHQSTRTAYNKEPISSPDIYLTLTGFEGDTVVHTKYHGGNDKAICCYNADRFTYWNEILNLDLQSGAFGENLTLAGDDALEENVFIGDRYQLGEAVVEVSEPRGPCYIIGIRHNLKQFPALCQETGFTGFYLRTINPGKVNVTDKLVKIYSHPAKISVMDVNRIRYHDSKNKTWLEKLVVLQELTAEWREKFQVLLNKLK</sequence>
<keyword evidence="3" id="KW-1185">Reference proteome</keyword>
<evidence type="ECO:0000313" key="2">
    <source>
        <dbReference type="EMBL" id="QEK53000.1"/>
    </source>
</evidence>
<accession>A0A5C0VNW2</accession>
<dbReference type="InterPro" id="IPR011037">
    <property type="entry name" value="Pyrv_Knase-like_insert_dom_sf"/>
</dbReference>
<evidence type="ECO:0000313" key="3">
    <source>
        <dbReference type="Proteomes" id="UP000323653"/>
    </source>
</evidence>
<dbReference type="SUPFAM" id="SSF50800">
    <property type="entry name" value="PK beta-barrel domain-like"/>
    <property type="match status" value="1"/>
</dbReference>
<dbReference type="GO" id="GO:0030170">
    <property type="term" value="F:pyridoxal phosphate binding"/>
    <property type="evidence" value="ECO:0007669"/>
    <property type="project" value="InterPro"/>
</dbReference>
<dbReference type="Pfam" id="PF03473">
    <property type="entry name" value="MOSC"/>
    <property type="match status" value="1"/>
</dbReference>
<dbReference type="GO" id="GO:0003824">
    <property type="term" value="F:catalytic activity"/>
    <property type="evidence" value="ECO:0007669"/>
    <property type="project" value="InterPro"/>
</dbReference>
<dbReference type="PANTHER" id="PTHR30212">
    <property type="entry name" value="PROTEIN YIIM"/>
    <property type="match status" value="1"/>
</dbReference>
<organism evidence="2 3">
    <name type="scientific">Pedobacter aquae</name>
    <dbReference type="NCBI Taxonomy" id="2605747"/>
    <lineage>
        <taxon>Bacteria</taxon>
        <taxon>Pseudomonadati</taxon>
        <taxon>Bacteroidota</taxon>
        <taxon>Sphingobacteriia</taxon>
        <taxon>Sphingobacteriales</taxon>
        <taxon>Sphingobacteriaceae</taxon>
        <taxon>Pedobacter</taxon>
    </lineage>
</organism>
<dbReference type="InterPro" id="IPR005302">
    <property type="entry name" value="MoCF_Sase_C"/>
</dbReference>
<dbReference type="Gene3D" id="2.40.33.20">
    <property type="entry name" value="PK beta-barrel domain-like"/>
    <property type="match status" value="1"/>
</dbReference>
<dbReference type="InterPro" id="IPR005163">
    <property type="entry name" value="Tri_helical_YiiM-like"/>
</dbReference>